<feature type="compositionally biased region" description="Low complexity" evidence="1">
    <location>
        <begin position="472"/>
        <end position="493"/>
    </location>
</feature>
<dbReference type="OrthoDB" id="3071736at2759"/>
<evidence type="ECO:0000313" key="3">
    <source>
        <dbReference type="Proteomes" id="UP000006352"/>
    </source>
</evidence>
<feature type="compositionally biased region" description="Pro residues" evidence="1">
    <location>
        <begin position="699"/>
        <end position="719"/>
    </location>
</feature>
<feature type="region of interest" description="Disordered" evidence="1">
    <location>
        <begin position="259"/>
        <end position="355"/>
    </location>
</feature>
<feature type="compositionally biased region" description="Low complexity" evidence="1">
    <location>
        <begin position="537"/>
        <end position="556"/>
    </location>
</feature>
<feature type="compositionally biased region" description="Pro residues" evidence="1">
    <location>
        <begin position="70"/>
        <end position="83"/>
    </location>
</feature>
<dbReference type="HOGENOM" id="CLU_343555_0_0_1"/>
<dbReference type="InParanoid" id="J4G0Z1"/>
<feature type="compositionally biased region" description="Basic and acidic residues" evidence="1">
    <location>
        <begin position="34"/>
        <end position="44"/>
    </location>
</feature>
<evidence type="ECO:0000256" key="1">
    <source>
        <dbReference type="SAM" id="MobiDB-lite"/>
    </source>
</evidence>
<feature type="compositionally biased region" description="Low complexity" evidence="1">
    <location>
        <begin position="502"/>
        <end position="515"/>
    </location>
</feature>
<feature type="region of interest" description="Disordered" evidence="1">
    <location>
        <begin position="693"/>
        <end position="720"/>
    </location>
</feature>
<feature type="compositionally biased region" description="Low complexity" evidence="1">
    <location>
        <begin position="632"/>
        <end position="643"/>
    </location>
</feature>
<gene>
    <name evidence="2" type="ORF">FIBRA_01411</name>
</gene>
<proteinExistence type="predicted"/>
<reference evidence="2 3" key="1">
    <citation type="journal article" date="2012" name="Appl. Environ. Microbiol.">
        <title>Short-read sequencing for genomic analysis of the brown rot fungus Fibroporia radiculosa.</title>
        <authorList>
            <person name="Tang J.D."/>
            <person name="Perkins A.D."/>
            <person name="Sonstegard T.S."/>
            <person name="Schroeder S.G."/>
            <person name="Burgess S.C."/>
            <person name="Diehl S.V."/>
        </authorList>
    </citation>
    <scope>NUCLEOTIDE SEQUENCE [LARGE SCALE GENOMIC DNA]</scope>
    <source>
        <strain evidence="2 3">TFFH 294</strain>
    </source>
</reference>
<evidence type="ECO:0000313" key="2">
    <source>
        <dbReference type="EMBL" id="CCL99393.1"/>
    </source>
</evidence>
<feature type="compositionally biased region" description="Pro residues" evidence="1">
    <location>
        <begin position="297"/>
        <end position="312"/>
    </location>
</feature>
<feature type="compositionally biased region" description="Pro residues" evidence="1">
    <location>
        <begin position="336"/>
        <end position="346"/>
    </location>
</feature>
<organism evidence="2 3">
    <name type="scientific">Fibroporia radiculosa</name>
    <dbReference type="NCBI Taxonomy" id="599839"/>
    <lineage>
        <taxon>Eukaryota</taxon>
        <taxon>Fungi</taxon>
        <taxon>Dikarya</taxon>
        <taxon>Basidiomycota</taxon>
        <taxon>Agaricomycotina</taxon>
        <taxon>Agaricomycetes</taxon>
        <taxon>Polyporales</taxon>
        <taxon>Fibroporiaceae</taxon>
        <taxon>Fibroporia</taxon>
    </lineage>
</organism>
<feature type="compositionally biased region" description="Polar residues" evidence="1">
    <location>
        <begin position="9"/>
        <end position="22"/>
    </location>
</feature>
<dbReference type="STRING" id="599839.J4G0Z1"/>
<feature type="region of interest" description="Disordered" evidence="1">
    <location>
        <begin position="406"/>
        <end position="618"/>
    </location>
</feature>
<feature type="compositionally biased region" description="Basic and acidic residues" evidence="1">
    <location>
        <begin position="592"/>
        <end position="603"/>
    </location>
</feature>
<dbReference type="GeneID" id="24094304"/>
<dbReference type="AlphaFoldDB" id="J4G0Z1"/>
<accession>J4G0Z1</accession>
<name>J4G0Z1_9APHY</name>
<dbReference type="Proteomes" id="UP000006352">
    <property type="component" value="Unassembled WGS sequence"/>
</dbReference>
<dbReference type="RefSeq" id="XP_012178676.1">
    <property type="nucleotide sequence ID" value="XM_012323286.1"/>
</dbReference>
<protein>
    <submittedName>
        <fullName evidence="2">Uncharacterized protein</fullName>
    </submittedName>
</protein>
<feature type="region of interest" description="Disordered" evidence="1">
    <location>
        <begin position="1"/>
        <end position="88"/>
    </location>
</feature>
<sequence>MAEEPLGEGSQTNGSKQSTASPKSGVVLTSARGRFPETPKRDSENLAATFAPADVLELMQKPNASEASLPPEPRPSNTPPIPPALSDFPRDIPPLSLRPLALLFRLTPTNLLPSLSTCSAAHPSPPHLRYLRCARACKVGCYVYRRAAHLTRSGTFDQAIDMQSYPAKRSIETSAAELDAKLELLSQLCLPDFDCTSFEGYPCPPSCADEEWMAGYKSVVDASTNSSVSTMFDDEEDMDACNPHLYDPTLFSDPRYASGATATESRAQWPHQHAPSEIDKPLPEIPRPSLIRRGVPDAPPPSPYAAKPPMPLPFSETPPSSPLGSEFTNLSRPSMTPTPPASPPRSPKGHTFPRAQVNSAGVTPAVKSRAPVVQRHATYPSLTSALDLLEDRHTSAEKRLGVLVSDDRQVGDESFLPVPSSRDRSISVGRSGAEGIKPALTSRIPSLKRKQRPALPALSTSTSSPQLRTLVSLGTASSMSSTSSHGTTTAPASPVATMPTTSLSDSSAPFPSSHAALEDDAPLLSSRWSVDSVASRPTPSSQASLSPSSGPQSPTLGRKRDRLISFITRGRSGSLGKPPAPAMPSADPDVLDISRRSEGKEPHLTIVSPRPSLSNPLPPLPVAISASFSSSSSRSSAASSASSLPTPAEPSRRTPSPKVAELAPAATDPASGDFERRYSGSGALLQPFEYQQCQDQELPSPPASPPPEPTLPLPSPGTPSPSFLMVPQPRSHSFFSLALKRRPRRRGKMLIITGVPDDEDRSRYDSFVRWCESFGELRKISRQPDGTLHVFWRQWEAADMVCRLNAQVSIRDVGRVNIVWRYTN</sequence>
<dbReference type="EMBL" id="HE796931">
    <property type="protein sequence ID" value="CCL99393.1"/>
    <property type="molecule type" value="Genomic_DNA"/>
</dbReference>
<feature type="compositionally biased region" description="Polar residues" evidence="1">
    <location>
        <begin position="458"/>
        <end position="469"/>
    </location>
</feature>
<feature type="region of interest" description="Disordered" evidence="1">
    <location>
        <begin position="632"/>
        <end position="678"/>
    </location>
</feature>
<keyword evidence="3" id="KW-1185">Reference proteome</keyword>